<evidence type="ECO:0000313" key="2">
    <source>
        <dbReference type="EMBL" id="HJC24869.1"/>
    </source>
</evidence>
<dbReference type="Proteomes" id="UP000823891">
    <property type="component" value="Unassembled WGS sequence"/>
</dbReference>
<dbReference type="SUPFAM" id="SSF55729">
    <property type="entry name" value="Acyl-CoA N-acyltransferases (Nat)"/>
    <property type="match status" value="1"/>
</dbReference>
<accession>A0A9D2SQC9</accession>
<organism evidence="2 3">
    <name type="scientific">Candidatus Eisenbergiella merdavium</name>
    <dbReference type="NCBI Taxonomy" id="2838551"/>
    <lineage>
        <taxon>Bacteria</taxon>
        <taxon>Bacillati</taxon>
        <taxon>Bacillota</taxon>
        <taxon>Clostridia</taxon>
        <taxon>Lachnospirales</taxon>
        <taxon>Lachnospiraceae</taxon>
        <taxon>Eisenbergiella</taxon>
    </lineage>
</organism>
<feature type="domain" description="N-acetyltransferase" evidence="1">
    <location>
        <begin position="10"/>
        <end position="167"/>
    </location>
</feature>
<dbReference type="GO" id="GO:0016747">
    <property type="term" value="F:acyltransferase activity, transferring groups other than amino-acyl groups"/>
    <property type="evidence" value="ECO:0007669"/>
    <property type="project" value="InterPro"/>
</dbReference>
<reference evidence="2" key="2">
    <citation type="submission" date="2021-04" db="EMBL/GenBank/DDBJ databases">
        <authorList>
            <person name="Gilroy R."/>
        </authorList>
    </citation>
    <scope>NUCLEOTIDE SEQUENCE</scope>
    <source>
        <strain evidence="2">USAMLcec2-132</strain>
    </source>
</reference>
<dbReference type="EMBL" id="DWWS01000050">
    <property type="protein sequence ID" value="HJC24869.1"/>
    <property type="molecule type" value="Genomic_DNA"/>
</dbReference>
<comment type="caution">
    <text evidence="2">The sequence shown here is derived from an EMBL/GenBank/DDBJ whole genome shotgun (WGS) entry which is preliminary data.</text>
</comment>
<sequence length="167" mass="19742">MEQGFICKIPTIEEMNRKWDYEISRNEDNRENWVIWKRHALENFMEGHTLPYYGLLNGEIICEATAMLNPDKVQNSDGLVDSSTAYLAAFRTIPEYQGKGYFSKLFHYMLRDLKKRGYVRITLGVEPDELENKQIYKHFGFDEFIKKAQETYPDGTTIDVEYYGKRL</sequence>
<dbReference type="InterPro" id="IPR016181">
    <property type="entry name" value="Acyl_CoA_acyltransferase"/>
</dbReference>
<evidence type="ECO:0000313" key="3">
    <source>
        <dbReference type="Proteomes" id="UP000823891"/>
    </source>
</evidence>
<dbReference type="InterPro" id="IPR000182">
    <property type="entry name" value="GNAT_dom"/>
</dbReference>
<dbReference type="CDD" id="cd04301">
    <property type="entry name" value="NAT_SF"/>
    <property type="match status" value="1"/>
</dbReference>
<gene>
    <name evidence="2" type="ORF">H9761_14390</name>
</gene>
<reference evidence="2" key="1">
    <citation type="journal article" date="2021" name="PeerJ">
        <title>Extensive microbial diversity within the chicken gut microbiome revealed by metagenomics and culture.</title>
        <authorList>
            <person name="Gilroy R."/>
            <person name="Ravi A."/>
            <person name="Getino M."/>
            <person name="Pursley I."/>
            <person name="Horton D.L."/>
            <person name="Alikhan N.F."/>
            <person name="Baker D."/>
            <person name="Gharbi K."/>
            <person name="Hall N."/>
            <person name="Watson M."/>
            <person name="Adriaenssens E.M."/>
            <person name="Foster-Nyarko E."/>
            <person name="Jarju S."/>
            <person name="Secka A."/>
            <person name="Antonio M."/>
            <person name="Oren A."/>
            <person name="Chaudhuri R.R."/>
            <person name="La Ragione R."/>
            <person name="Hildebrand F."/>
            <person name="Pallen M.J."/>
        </authorList>
    </citation>
    <scope>NUCLEOTIDE SEQUENCE</scope>
    <source>
        <strain evidence="2">USAMLcec2-132</strain>
    </source>
</reference>
<dbReference type="AlphaFoldDB" id="A0A9D2SQC9"/>
<dbReference type="PROSITE" id="PS51186">
    <property type="entry name" value="GNAT"/>
    <property type="match status" value="1"/>
</dbReference>
<evidence type="ECO:0000259" key="1">
    <source>
        <dbReference type="PROSITE" id="PS51186"/>
    </source>
</evidence>
<proteinExistence type="predicted"/>
<name>A0A9D2SQC9_9FIRM</name>
<dbReference type="Gene3D" id="3.40.630.30">
    <property type="match status" value="1"/>
</dbReference>
<protein>
    <submittedName>
        <fullName evidence="2">GNAT family N-acetyltransferase</fullName>
    </submittedName>
</protein>
<dbReference type="Pfam" id="PF00583">
    <property type="entry name" value="Acetyltransf_1"/>
    <property type="match status" value="1"/>
</dbReference>